<evidence type="ECO:0000256" key="1">
    <source>
        <dbReference type="ARBA" id="ARBA00007963"/>
    </source>
</evidence>
<feature type="domain" description="Archease" evidence="6">
    <location>
        <begin position="5"/>
        <end position="146"/>
    </location>
</feature>
<accession>A0ABT5XAU1</accession>
<keyword evidence="3 5" id="KW-0479">Metal-binding</keyword>
<feature type="binding site" evidence="5">
    <location>
        <position position="12"/>
    </location>
    <ligand>
        <name>Ca(2+)</name>
        <dbReference type="ChEBI" id="CHEBI:29108"/>
    </ligand>
</feature>
<dbReference type="PANTHER" id="PTHR12682:SF11">
    <property type="entry name" value="PROTEIN ARCHEASE"/>
    <property type="match status" value="1"/>
</dbReference>
<evidence type="ECO:0000256" key="2">
    <source>
        <dbReference type="ARBA" id="ARBA00022694"/>
    </source>
</evidence>
<proteinExistence type="inferred from homology"/>
<dbReference type="HAMAP" id="MF_01222">
    <property type="entry name" value="Archease_arch"/>
    <property type="match status" value="1"/>
</dbReference>
<dbReference type="Proteomes" id="UP001220010">
    <property type="component" value="Unassembled WGS sequence"/>
</dbReference>
<dbReference type="EMBL" id="JARFPK010000062">
    <property type="protein sequence ID" value="MDF0591767.1"/>
    <property type="molecule type" value="Genomic_DNA"/>
</dbReference>
<evidence type="ECO:0000256" key="5">
    <source>
        <dbReference type="HAMAP-Rule" id="MF_01222"/>
    </source>
</evidence>
<name>A0ABT5XAU1_9EURY</name>
<evidence type="ECO:0000259" key="6">
    <source>
        <dbReference type="Pfam" id="PF01951"/>
    </source>
</evidence>
<gene>
    <name evidence="7" type="ORF">P0O15_11420</name>
</gene>
<feature type="binding site" evidence="5">
    <location>
        <position position="146"/>
    </location>
    <ligand>
        <name>Ca(2+)</name>
        <dbReference type="ChEBI" id="CHEBI:29108"/>
    </ligand>
</feature>
<evidence type="ECO:0000313" key="8">
    <source>
        <dbReference type="Proteomes" id="UP001220010"/>
    </source>
</evidence>
<feature type="binding site" evidence="5">
    <location>
        <position position="145"/>
    </location>
    <ligand>
        <name>Ca(2+)</name>
        <dbReference type="ChEBI" id="CHEBI:29108"/>
    </ligand>
</feature>
<dbReference type="InterPro" id="IPR023572">
    <property type="entry name" value="Archease_dom"/>
</dbReference>
<sequence length="146" mass="16720">MKAIEYLEHTADVKFRARGRSLEEAFENAGLAMLTAMIDPATVRAEETWPLEIEAESLEALLYDWLSEILYLFEVELAAFSIFEVEIEEVEAGWRLSGRIRGERVDPERHFFDTEVKAVTLHQFEIKKEAADGGDEIWTAQVVLDV</sequence>
<evidence type="ECO:0000313" key="7">
    <source>
        <dbReference type="EMBL" id="MDF0591767.1"/>
    </source>
</evidence>
<keyword evidence="2 5" id="KW-0819">tRNA processing</keyword>
<dbReference type="Pfam" id="PF01951">
    <property type="entry name" value="Archease"/>
    <property type="match status" value="1"/>
</dbReference>
<reference evidence="7 8" key="1">
    <citation type="submission" date="2023-03" db="EMBL/GenBank/DDBJ databases">
        <title>WGS of Methanotrichaceae archaeon Mx.</title>
        <authorList>
            <person name="Sorokin D.Y."/>
            <person name="Merkel A.Y."/>
        </authorList>
    </citation>
    <scope>NUCLEOTIDE SEQUENCE [LARGE SCALE GENOMIC DNA]</scope>
    <source>
        <strain evidence="7 8">Mx</strain>
    </source>
</reference>
<dbReference type="PANTHER" id="PTHR12682">
    <property type="entry name" value="ARCHEASE"/>
    <property type="match status" value="1"/>
</dbReference>
<evidence type="ECO:0000256" key="3">
    <source>
        <dbReference type="ARBA" id="ARBA00022723"/>
    </source>
</evidence>
<comment type="function">
    <text evidence="5">Activates the tRNA-splicing ligase complex by facilitating the enzymatic turnover of catalytic subunit RtcB. Acts by promoting the guanylylation of RtcB, a key intermediate step in tRNA ligation. Can also alter the NTP specificity of RtcB such that ATP, dGTP or ITP is used efficiently.</text>
</comment>
<dbReference type="InterPro" id="IPR002804">
    <property type="entry name" value="Archease"/>
</dbReference>
<keyword evidence="8" id="KW-1185">Reference proteome</keyword>
<protein>
    <recommendedName>
        <fullName evidence="5">Protein archease</fullName>
    </recommendedName>
</protein>
<keyword evidence="4 5" id="KW-0106">Calcium</keyword>
<evidence type="ECO:0000256" key="4">
    <source>
        <dbReference type="ARBA" id="ARBA00022837"/>
    </source>
</evidence>
<comment type="similarity">
    <text evidence="1 5">Belongs to the archease family.</text>
</comment>
<dbReference type="SUPFAM" id="SSF69819">
    <property type="entry name" value="MTH1598-like"/>
    <property type="match status" value="1"/>
</dbReference>
<dbReference type="Gene3D" id="3.55.10.10">
    <property type="entry name" value="Archease domain"/>
    <property type="match status" value="1"/>
</dbReference>
<comment type="caution">
    <text evidence="7">The sequence shown here is derived from an EMBL/GenBank/DDBJ whole genome shotgun (WGS) entry which is preliminary data.</text>
</comment>
<organism evidence="7 8">
    <name type="scientific">Candidatus Methanocrinis natronophilus</name>
    <dbReference type="NCBI Taxonomy" id="3033396"/>
    <lineage>
        <taxon>Archaea</taxon>
        <taxon>Methanobacteriati</taxon>
        <taxon>Methanobacteriota</taxon>
        <taxon>Stenosarchaea group</taxon>
        <taxon>Methanomicrobia</taxon>
        <taxon>Methanotrichales</taxon>
        <taxon>Methanotrichaceae</taxon>
        <taxon>Methanocrinis</taxon>
    </lineage>
</organism>
<dbReference type="InterPro" id="IPR022952">
    <property type="entry name" value="Archease_arc"/>
</dbReference>
<dbReference type="InterPro" id="IPR036820">
    <property type="entry name" value="Archease_dom_sf"/>
</dbReference>
<dbReference type="RefSeq" id="WP_316967493.1">
    <property type="nucleotide sequence ID" value="NZ_JARFPK010000062.1"/>
</dbReference>